<name>A0A1H0HHJ5_9PSEU</name>
<organism evidence="2 3">
    <name type="scientific">Actinokineospora alba</name>
    <dbReference type="NCBI Taxonomy" id="504798"/>
    <lineage>
        <taxon>Bacteria</taxon>
        <taxon>Bacillati</taxon>
        <taxon>Actinomycetota</taxon>
        <taxon>Actinomycetes</taxon>
        <taxon>Pseudonocardiales</taxon>
        <taxon>Pseudonocardiaceae</taxon>
        <taxon>Actinokineospora</taxon>
    </lineage>
</organism>
<dbReference type="EMBL" id="FNJB01000002">
    <property type="protein sequence ID" value="SDO18321.1"/>
    <property type="molecule type" value="Genomic_DNA"/>
</dbReference>
<evidence type="ECO:0000313" key="2">
    <source>
        <dbReference type="EMBL" id="SDO18321.1"/>
    </source>
</evidence>
<dbReference type="AlphaFoldDB" id="A0A1H0HHJ5"/>
<keyword evidence="3" id="KW-1185">Reference proteome</keyword>
<reference evidence="3" key="1">
    <citation type="submission" date="2016-10" db="EMBL/GenBank/DDBJ databases">
        <authorList>
            <person name="Varghese N."/>
            <person name="Submissions S."/>
        </authorList>
    </citation>
    <scope>NUCLEOTIDE SEQUENCE [LARGE SCALE GENOMIC DNA]</scope>
    <source>
        <strain evidence="3">IBRC-M 10655</strain>
    </source>
</reference>
<feature type="region of interest" description="Disordered" evidence="1">
    <location>
        <begin position="80"/>
        <end position="129"/>
    </location>
</feature>
<evidence type="ECO:0000313" key="3">
    <source>
        <dbReference type="Proteomes" id="UP000199651"/>
    </source>
</evidence>
<dbReference type="Proteomes" id="UP000199651">
    <property type="component" value="Unassembled WGS sequence"/>
</dbReference>
<evidence type="ECO:0000256" key="1">
    <source>
        <dbReference type="SAM" id="MobiDB-lite"/>
    </source>
</evidence>
<dbReference type="RefSeq" id="WP_133794113.1">
    <property type="nucleotide sequence ID" value="NZ_FNDV01000001.1"/>
</dbReference>
<protein>
    <submittedName>
        <fullName evidence="2">Uncharacterized protein</fullName>
    </submittedName>
</protein>
<accession>A0A1H0HHJ5</accession>
<dbReference type="STRING" id="504798.SAMN05421871_101193"/>
<feature type="compositionally biased region" description="Basic and acidic residues" evidence="1">
    <location>
        <begin position="80"/>
        <end position="95"/>
    </location>
</feature>
<dbReference type="OrthoDB" id="3871167at2"/>
<gene>
    <name evidence="2" type="ORF">SAMN05192558_102110</name>
</gene>
<feature type="compositionally biased region" description="Basic and acidic residues" evidence="1">
    <location>
        <begin position="120"/>
        <end position="129"/>
    </location>
</feature>
<proteinExistence type="predicted"/>
<sequence length="129" mass="14448">MTDDTPRFSEDPVQNRARTELLNRLAANTRDPAAAELARELLAGNITPRGVIESGTYDEVLNRGTGKFVNWYSELSEKDKDEAVARGEQAARELAQDPEPSPTSRPVRRRGSSEDDGEDFSERSWIRGR</sequence>